<feature type="compositionally biased region" description="Basic residues" evidence="1">
    <location>
        <begin position="164"/>
        <end position="183"/>
    </location>
</feature>
<keyword evidence="2" id="KW-1133">Transmembrane helix</keyword>
<keyword evidence="2" id="KW-0472">Membrane</keyword>
<keyword evidence="4" id="KW-1185">Reference proteome</keyword>
<feature type="region of interest" description="Disordered" evidence="1">
    <location>
        <begin position="151"/>
        <end position="196"/>
    </location>
</feature>
<sequence length="220" mass="23965">MPALQIGLEAWLVLALVGRVRALVRTRGNVDEALASELTTRFGKLAPAFLFEARAWYYGLFLRDGAALRFRGDRHFTYHANQGNASTQAAFIFVLLIELPLVHLLLHFVAPAPWMAWAADGLQLWTLLYLVAEYHALAPGVAGRRDTAAALRRAGGGPGDPAVQHRRDRPLRQRRAPPARRHTAAAVRRAERSADLAGRHTAARLARAIAAGAPDLPGPG</sequence>
<reference evidence="3 4" key="1">
    <citation type="journal article" date="2019" name="Int. J. Syst. Evol. Microbiol.">
        <title>The Draft Whole-Genome Sequence of the Antibiotic Producer Empedobacter haloabium ATCC 31962 Provides Indications for Its Taxonomic Reclassification.</title>
        <authorList>
            <person name="Miess H."/>
            <person name="Arlt P."/>
            <person name="Apel A.K."/>
            <person name="Weber T."/>
            <person name="Nieselt K."/>
            <person name="Hanssen F."/>
            <person name="Czemmel S."/>
            <person name="Nahnsen S."/>
            <person name="Gross H."/>
        </authorList>
    </citation>
    <scope>NUCLEOTIDE SEQUENCE [LARGE SCALE GENOMIC DNA]</scope>
    <source>
        <strain evidence="3 4">ATCC 31962</strain>
    </source>
</reference>
<evidence type="ECO:0000313" key="3">
    <source>
        <dbReference type="EMBL" id="WUR14978.1"/>
    </source>
</evidence>
<name>A0ABZ1UQM1_9BURK</name>
<keyword evidence="2" id="KW-0812">Transmembrane</keyword>
<protein>
    <submittedName>
        <fullName evidence="3">Uncharacterized protein</fullName>
    </submittedName>
</protein>
<gene>
    <name evidence="3" type="ORF">E7V67_007680</name>
</gene>
<evidence type="ECO:0000256" key="1">
    <source>
        <dbReference type="SAM" id="MobiDB-lite"/>
    </source>
</evidence>
<proteinExistence type="predicted"/>
<dbReference type="Proteomes" id="UP000321323">
    <property type="component" value="Chromosome"/>
</dbReference>
<feature type="transmembrane region" description="Helical" evidence="2">
    <location>
        <begin position="89"/>
        <end position="110"/>
    </location>
</feature>
<dbReference type="EMBL" id="CP136508">
    <property type="protein sequence ID" value="WUR14978.1"/>
    <property type="molecule type" value="Genomic_DNA"/>
</dbReference>
<evidence type="ECO:0000313" key="4">
    <source>
        <dbReference type="Proteomes" id="UP000321323"/>
    </source>
</evidence>
<feature type="transmembrane region" description="Helical" evidence="2">
    <location>
        <begin position="122"/>
        <end position="143"/>
    </location>
</feature>
<evidence type="ECO:0000256" key="2">
    <source>
        <dbReference type="SAM" id="Phobius"/>
    </source>
</evidence>
<organism evidence="3 4">
    <name type="scientific">[Empedobacter] haloabium</name>
    <dbReference type="NCBI Taxonomy" id="592317"/>
    <lineage>
        <taxon>Bacteria</taxon>
        <taxon>Pseudomonadati</taxon>
        <taxon>Pseudomonadota</taxon>
        <taxon>Betaproteobacteria</taxon>
        <taxon>Burkholderiales</taxon>
        <taxon>Oxalobacteraceae</taxon>
        <taxon>Telluria group</taxon>
        <taxon>Telluria group incertae sedis</taxon>
    </lineage>
</organism>
<accession>A0ABZ1UQM1</accession>